<accession>A0ABD5RRG4</accession>
<comment type="caution">
    <text evidence="2">The sequence shown here is derived from an EMBL/GenBank/DDBJ whole genome shotgun (WGS) entry which is preliminary data.</text>
</comment>
<reference evidence="2 3" key="1">
    <citation type="journal article" date="2019" name="Int. J. Syst. Evol. Microbiol.">
        <title>The Global Catalogue of Microorganisms (GCM) 10K type strain sequencing project: providing services to taxonomists for standard genome sequencing and annotation.</title>
        <authorList>
            <consortium name="The Broad Institute Genomics Platform"/>
            <consortium name="The Broad Institute Genome Sequencing Center for Infectious Disease"/>
            <person name="Wu L."/>
            <person name="Ma J."/>
        </authorList>
    </citation>
    <scope>NUCLEOTIDE SEQUENCE [LARGE SCALE GENOMIC DNA]</scope>
    <source>
        <strain evidence="2 3">CGMCC 1.12543</strain>
    </source>
</reference>
<dbReference type="EMBL" id="JBHSQH010000001">
    <property type="protein sequence ID" value="MFC5973113.1"/>
    <property type="molecule type" value="Genomic_DNA"/>
</dbReference>
<evidence type="ECO:0000259" key="1">
    <source>
        <dbReference type="Pfam" id="PF24035"/>
    </source>
</evidence>
<name>A0ABD5RRG4_9EURY</name>
<evidence type="ECO:0000313" key="3">
    <source>
        <dbReference type="Proteomes" id="UP001596099"/>
    </source>
</evidence>
<organism evidence="2 3">
    <name type="scientific">Halomarina salina</name>
    <dbReference type="NCBI Taxonomy" id="1872699"/>
    <lineage>
        <taxon>Archaea</taxon>
        <taxon>Methanobacteriati</taxon>
        <taxon>Methanobacteriota</taxon>
        <taxon>Stenosarchaea group</taxon>
        <taxon>Halobacteria</taxon>
        <taxon>Halobacteriales</taxon>
        <taxon>Natronomonadaceae</taxon>
        <taxon>Halomarina</taxon>
    </lineage>
</organism>
<dbReference type="Pfam" id="PF24035">
    <property type="entry name" value="DUF7344"/>
    <property type="match status" value="1"/>
</dbReference>
<proteinExistence type="predicted"/>
<feature type="domain" description="DUF7344" evidence="1">
    <location>
        <begin position="129"/>
        <end position="206"/>
    </location>
</feature>
<protein>
    <recommendedName>
        <fullName evidence="1">DUF7344 domain-containing protein</fullName>
    </recommendedName>
</protein>
<sequence>MTSDIHSIDVLALAALPDGATPASSSLDEFYTVLASNQRRRLLDHLASVGRTRFDALVDAFAGEYPTRSQLEKVIYHVHLPRLVDAGMVDARDGVIDYDPPASFEQLFDYVEEHSTVDEGGTHSADDGFELLANARRREMIALVEEHNQISLPDVADEVTVSEAGTSIVEVDPETVLDVYLSLYHDHVPRLEEAGLVHYDQELDLVAFRTEGASHAASAE</sequence>
<gene>
    <name evidence="2" type="ORF">ACFPYI_17405</name>
</gene>
<keyword evidence="3" id="KW-1185">Reference proteome</keyword>
<dbReference type="InterPro" id="IPR055768">
    <property type="entry name" value="DUF7344"/>
</dbReference>
<evidence type="ECO:0000313" key="2">
    <source>
        <dbReference type="EMBL" id="MFC5973113.1"/>
    </source>
</evidence>
<dbReference type="Proteomes" id="UP001596099">
    <property type="component" value="Unassembled WGS sequence"/>
</dbReference>
<dbReference type="Gene3D" id="1.10.10.10">
    <property type="entry name" value="Winged helix-like DNA-binding domain superfamily/Winged helix DNA-binding domain"/>
    <property type="match status" value="2"/>
</dbReference>
<dbReference type="InterPro" id="IPR036388">
    <property type="entry name" value="WH-like_DNA-bd_sf"/>
</dbReference>
<dbReference type="AlphaFoldDB" id="A0ABD5RRG4"/>
<dbReference type="RefSeq" id="WP_247417268.1">
    <property type="nucleotide sequence ID" value="NZ_JALLGW010000001.1"/>
</dbReference>